<dbReference type="RefSeq" id="XP_033582998.1">
    <property type="nucleotide sequence ID" value="XM_033714308.1"/>
</dbReference>
<evidence type="ECO:0000313" key="4">
    <source>
        <dbReference type="RefSeq" id="XP_033582998.1"/>
    </source>
</evidence>
<protein>
    <submittedName>
        <fullName evidence="2 4">HET-domain-containing protein</fullName>
    </submittedName>
</protein>
<proteinExistence type="predicted"/>
<dbReference type="OrthoDB" id="3770080at2759"/>
<name>A0A6A6Z6V6_9PEZI</name>
<reference evidence="4" key="3">
    <citation type="submission" date="2025-04" db="UniProtKB">
        <authorList>
            <consortium name="RefSeq"/>
        </authorList>
    </citation>
    <scope>IDENTIFICATION</scope>
    <source>
        <strain evidence="4">CBS 304.34</strain>
    </source>
</reference>
<feature type="non-terminal residue" evidence="2">
    <location>
        <position position="288"/>
    </location>
</feature>
<keyword evidence="3" id="KW-1185">Reference proteome</keyword>
<evidence type="ECO:0000313" key="2">
    <source>
        <dbReference type="EMBL" id="KAF2816034.1"/>
    </source>
</evidence>
<evidence type="ECO:0000259" key="1">
    <source>
        <dbReference type="Pfam" id="PF06985"/>
    </source>
</evidence>
<dbReference type="InterPro" id="IPR010730">
    <property type="entry name" value="HET"/>
</dbReference>
<dbReference type="PANTHER" id="PTHR33112">
    <property type="entry name" value="DOMAIN PROTEIN, PUTATIVE-RELATED"/>
    <property type="match status" value="1"/>
</dbReference>
<dbReference type="Proteomes" id="UP000504636">
    <property type="component" value="Unplaced"/>
</dbReference>
<organism evidence="2">
    <name type="scientific">Mytilinidion resinicola</name>
    <dbReference type="NCBI Taxonomy" id="574789"/>
    <lineage>
        <taxon>Eukaryota</taxon>
        <taxon>Fungi</taxon>
        <taxon>Dikarya</taxon>
        <taxon>Ascomycota</taxon>
        <taxon>Pezizomycotina</taxon>
        <taxon>Dothideomycetes</taxon>
        <taxon>Pleosporomycetidae</taxon>
        <taxon>Mytilinidiales</taxon>
        <taxon>Mytilinidiaceae</taxon>
        <taxon>Mytilinidion</taxon>
    </lineage>
</organism>
<dbReference type="PANTHER" id="PTHR33112:SF16">
    <property type="entry name" value="HETEROKARYON INCOMPATIBILITY DOMAIN-CONTAINING PROTEIN"/>
    <property type="match status" value="1"/>
</dbReference>
<dbReference type="GeneID" id="54455201"/>
<reference evidence="4" key="2">
    <citation type="submission" date="2020-04" db="EMBL/GenBank/DDBJ databases">
        <authorList>
            <consortium name="NCBI Genome Project"/>
        </authorList>
    </citation>
    <scope>NUCLEOTIDE SEQUENCE</scope>
    <source>
        <strain evidence="4">CBS 304.34</strain>
    </source>
</reference>
<sequence length="288" mass="32582">MPDRLVDVGPATGSTAPKLLDDTSQVKGPYLALSHCWGGTMPYRTLKSNKDELCQRMEFSRLARNIQDAVTITRGLNYRYIWIDSYCIVQDDPKDWLEQASKMASIYAGAFLTICATRSASFNEGFLSDRKSDIELPLADRLPSGMAIYARDCNKLEDGHNNITGAIPTEGSPLFRRAWCYQERLLSQRALHFMDTELVLECEEDLMCECNEQDSYESEPEKQFYCKDADGVVGVPWQTLVELYTFRQLTYPLDILPAISAVASDYGIKDYIAGLDGQDLMSNLLWRT</sequence>
<reference evidence="2 4" key="1">
    <citation type="journal article" date="2020" name="Stud. Mycol.">
        <title>101 Dothideomycetes genomes: a test case for predicting lifestyles and emergence of pathogens.</title>
        <authorList>
            <person name="Haridas S."/>
            <person name="Albert R."/>
            <person name="Binder M."/>
            <person name="Bloem J."/>
            <person name="Labutti K."/>
            <person name="Salamov A."/>
            <person name="Andreopoulos B."/>
            <person name="Baker S."/>
            <person name="Barry K."/>
            <person name="Bills G."/>
            <person name="Bluhm B."/>
            <person name="Cannon C."/>
            <person name="Castanera R."/>
            <person name="Culley D."/>
            <person name="Daum C."/>
            <person name="Ezra D."/>
            <person name="Gonzalez J."/>
            <person name="Henrissat B."/>
            <person name="Kuo A."/>
            <person name="Liang C."/>
            <person name="Lipzen A."/>
            <person name="Lutzoni F."/>
            <person name="Magnuson J."/>
            <person name="Mondo S."/>
            <person name="Nolan M."/>
            <person name="Ohm R."/>
            <person name="Pangilinan J."/>
            <person name="Park H.-J."/>
            <person name="Ramirez L."/>
            <person name="Alfaro M."/>
            <person name="Sun H."/>
            <person name="Tritt A."/>
            <person name="Yoshinaga Y."/>
            <person name="Zwiers L.-H."/>
            <person name="Turgeon B."/>
            <person name="Goodwin S."/>
            <person name="Spatafora J."/>
            <person name="Crous P."/>
            <person name="Grigoriev I."/>
        </authorList>
    </citation>
    <scope>NUCLEOTIDE SEQUENCE</scope>
    <source>
        <strain evidence="2 4">CBS 304.34</strain>
    </source>
</reference>
<gene>
    <name evidence="2 4" type="ORF">BDZ99DRAFT_337003</name>
</gene>
<dbReference type="EMBL" id="MU003693">
    <property type="protein sequence ID" value="KAF2816034.1"/>
    <property type="molecule type" value="Genomic_DNA"/>
</dbReference>
<dbReference type="Pfam" id="PF06985">
    <property type="entry name" value="HET"/>
    <property type="match status" value="1"/>
</dbReference>
<accession>A0A6A6Z6V6</accession>
<feature type="domain" description="Heterokaryon incompatibility" evidence="1">
    <location>
        <begin position="30"/>
        <end position="183"/>
    </location>
</feature>
<evidence type="ECO:0000313" key="3">
    <source>
        <dbReference type="Proteomes" id="UP000504636"/>
    </source>
</evidence>
<dbReference type="AlphaFoldDB" id="A0A6A6Z6V6"/>